<dbReference type="InterPro" id="IPR020846">
    <property type="entry name" value="MFS_dom"/>
</dbReference>
<comment type="caution">
    <text evidence="9">The sequence shown here is derived from an EMBL/GenBank/DDBJ whole genome shotgun (WGS) entry which is preliminary data.</text>
</comment>
<dbReference type="EMBL" id="JBHTKX010000001">
    <property type="protein sequence ID" value="MFD1128171.1"/>
    <property type="molecule type" value="Genomic_DNA"/>
</dbReference>
<evidence type="ECO:0000256" key="7">
    <source>
        <dbReference type="SAM" id="Phobius"/>
    </source>
</evidence>
<gene>
    <name evidence="9" type="ORF">ACFQ3J_08305</name>
</gene>
<feature type="transmembrane region" description="Helical" evidence="7">
    <location>
        <begin position="330"/>
        <end position="347"/>
    </location>
</feature>
<evidence type="ECO:0000259" key="8">
    <source>
        <dbReference type="PROSITE" id="PS50850"/>
    </source>
</evidence>
<dbReference type="Pfam" id="PF07690">
    <property type="entry name" value="MFS_1"/>
    <property type="match status" value="1"/>
</dbReference>
<feature type="transmembrane region" description="Helical" evidence="7">
    <location>
        <begin position="299"/>
        <end position="318"/>
    </location>
</feature>
<evidence type="ECO:0000313" key="9">
    <source>
        <dbReference type="EMBL" id="MFD1128171.1"/>
    </source>
</evidence>
<dbReference type="Proteomes" id="UP001597169">
    <property type="component" value="Unassembled WGS sequence"/>
</dbReference>
<dbReference type="PANTHER" id="PTHR23517">
    <property type="entry name" value="RESISTANCE PROTEIN MDTM, PUTATIVE-RELATED-RELATED"/>
    <property type="match status" value="1"/>
</dbReference>
<dbReference type="InterPro" id="IPR050171">
    <property type="entry name" value="MFS_Transporters"/>
</dbReference>
<dbReference type="SUPFAM" id="SSF103473">
    <property type="entry name" value="MFS general substrate transporter"/>
    <property type="match status" value="1"/>
</dbReference>
<comment type="subcellular location">
    <subcellularLocation>
        <location evidence="1">Cell membrane</location>
        <topology evidence="1">Multi-pass membrane protein</topology>
    </subcellularLocation>
</comment>
<protein>
    <submittedName>
        <fullName evidence="9">MFS transporter</fullName>
    </submittedName>
</protein>
<evidence type="ECO:0000313" key="10">
    <source>
        <dbReference type="Proteomes" id="UP001597169"/>
    </source>
</evidence>
<dbReference type="InterPro" id="IPR036259">
    <property type="entry name" value="MFS_trans_sf"/>
</dbReference>
<feature type="transmembrane region" description="Helical" evidence="7">
    <location>
        <begin position="353"/>
        <end position="372"/>
    </location>
</feature>
<feature type="domain" description="Major facilitator superfamily (MFS) profile" evidence="8">
    <location>
        <begin position="39"/>
        <end position="440"/>
    </location>
</feature>
<evidence type="ECO:0000256" key="5">
    <source>
        <dbReference type="ARBA" id="ARBA00022989"/>
    </source>
</evidence>
<feature type="transmembrane region" description="Helical" evidence="7">
    <location>
        <begin position="384"/>
        <end position="406"/>
    </location>
</feature>
<evidence type="ECO:0000256" key="1">
    <source>
        <dbReference type="ARBA" id="ARBA00004651"/>
    </source>
</evidence>
<feature type="transmembrane region" description="Helical" evidence="7">
    <location>
        <begin position="259"/>
        <end position="279"/>
    </location>
</feature>
<evidence type="ECO:0000256" key="6">
    <source>
        <dbReference type="ARBA" id="ARBA00023136"/>
    </source>
</evidence>
<dbReference type="InterPro" id="IPR011701">
    <property type="entry name" value="MFS"/>
</dbReference>
<keyword evidence="4 7" id="KW-0812">Transmembrane</keyword>
<keyword evidence="2" id="KW-0813">Transport</keyword>
<organism evidence="9 10">
    <name type="scientific">Paenibacillus provencensis</name>
    <dbReference type="NCBI Taxonomy" id="441151"/>
    <lineage>
        <taxon>Bacteria</taxon>
        <taxon>Bacillati</taxon>
        <taxon>Bacillota</taxon>
        <taxon>Bacilli</taxon>
        <taxon>Bacillales</taxon>
        <taxon>Paenibacillaceae</taxon>
        <taxon>Paenibacillus</taxon>
    </lineage>
</organism>
<keyword evidence="5 7" id="KW-1133">Transmembrane helix</keyword>
<feature type="transmembrane region" description="Helical" evidence="7">
    <location>
        <begin position="40"/>
        <end position="60"/>
    </location>
</feature>
<sequence length="458" mass="51174">MRWTHAGRGRESRGHMKSSLVIFLISFTNLNLLKIYPKDALLFIAASFVNSTGKAIMWPLTTLYVHNIMGKSYGEAGLIVLYQALCSVIGEIVGGNLYYRLGPKLLIAGSFILSASALYGIAFTDSWPAYILCVCLLGFVNGIALPSLNAYVGFRWKEHRRTLYNLMYVCNNFGLSIGAMVGGLIASISFTLTYTFTGTTTLLFAIFLLFFMRVSGGAASNSHPHSSQKTDKKSTIAEEKNPFIMEEAHLDRKSLLKNISIYLFISLGAMFFWFSFSLWSTGIAPYINEKGMDLKFYSLLWTINGFVILFGQPFTAWIKSRFAQTIVRQMFVSAIFSAMAFSFILFFHEQYIYLVLGMILATIGEMLLLPTIPTFFSERTGHYAPFYMGLSGGFSNVGRMIGPLMFGNVYDLWGIIPVIFLGTMSSFAALVMFYIHSNLNKNEEPVHGLSLRAETLGK</sequence>
<feature type="transmembrane region" description="Helical" evidence="7">
    <location>
        <begin position="412"/>
        <end position="435"/>
    </location>
</feature>
<evidence type="ECO:0000256" key="3">
    <source>
        <dbReference type="ARBA" id="ARBA00022475"/>
    </source>
</evidence>
<feature type="transmembrane region" description="Helical" evidence="7">
    <location>
        <begin position="105"/>
        <end position="123"/>
    </location>
</feature>
<evidence type="ECO:0000256" key="4">
    <source>
        <dbReference type="ARBA" id="ARBA00022692"/>
    </source>
</evidence>
<dbReference type="Gene3D" id="1.20.1250.20">
    <property type="entry name" value="MFS general substrate transporter like domains"/>
    <property type="match status" value="1"/>
</dbReference>
<keyword evidence="6 7" id="KW-0472">Membrane</keyword>
<keyword evidence="3" id="KW-1003">Cell membrane</keyword>
<feature type="transmembrane region" description="Helical" evidence="7">
    <location>
        <begin position="166"/>
        <end position="186"/>
    </location>
</feature>
<reference evidence="10" key="1">
    <citation type="journal article" date="2019" name="Int. J. Syst. Evol. Microbiol.">
        <title>The Global Catalogue of Microorganisms (GCM) 10K type strain sequencing project: providing services to taxonomists for standard genome sequencing and annotation.</title>
        <authorList>
            <consortium name="The Broad Institute Genomics Platform"/>
            <consortium name="The Broad Institute Genome Sequencing Center for Infectious Disease"/>
            <person name="Wu L."/>
            <person name="Ma J."/>
        </authorList>
    </citation>
    <scope>NUCLEOTIDE SEQUENCE [LARGE SCALE GENOMIC DNA]</scope>
    <source>
        <strain evidence="10">CCUG 53519</strain>
    </source>
</reference>
<dbReference type="PROSITE" id="PS50850">
    <property type="entry name" value="MFS"/>
    <property type="match status" value="1"/>
</dbReference>
<dbReference type="PANTHER" id="PTHR23517:SF10">
    <property type="entry name" value="MAJOR FACILITATOR SUPERFAMILY (MFS) PROFILE DOMAIN-CONTAINING PROTEIN"/>
    <property type="match status" value="1"/>
</dbReference>
<feature type="transmembrane region" description="Helical" evidence="7">
    <location>
        <begin position="129"/>
        <end position="154"/>
    </location>
</feature>
<feature type="transmembrane region" description="Helical" evidence="7">
    <location>
        <begin position="192"/>
        <end position="212"/>
    </location>
</feature>
<proteinExistence type="predicted"/>
<accession>A0ABW3PV93</accession>
<dbReference type="RefSeq" id="WP_251583611.1">
    <property type="nucleotide sequence ID" value="NZ_JBHTKX010000001.1"/>
</dbReference>
<name>A0ABW3PV93_9BACL</name>
<keyword evidence="10" id="KW-1185">Reference proteome</keyword>
<evidence type="ECO:0000256" key="2">
    <source>
        <dbReference type="ARBA" id="ARBA00022448"/>
    </source>
</evidence>
<feature type="transmembrane region" description="Helical" evidence="7">
    <location>
        <begin position="80"/>
        <end position="98"/>
    </location>
</feature>